<dbReference type="OrthoDB" id="10589120at2759"/>
<dbReference type="GeneID" id="20227844"/>
<reference evidence="1 2" key="1">
    <citation type="journal article" date="2011" name="Proc. Natl. Acad. Sci. U.S.A.">
        <title>Niche of harmful alga Aureococcus anophagefferens revealed through ecogenomics.</title>
        <authorList>
            <person name="Gobler C.J."/>
            <person name="Berry D.L."/>
            <person name="Dyhrman S.T."/>
            <person name="Wilhelm S.W."/>
            <person name="Salamov A."/>
            <person name="Lobanov A.V."/>
            <person name="Zhang Y."/>
            <person name="Collier J.L."/>
            <person name="Wurch L.L."/>
            <person name="Kustka A.B."/>
            <person name="Dill B.D."/>
            <person name="Shah M."/>
            <person name="VerBerkmoes N.C."/>
            <person name="Kuo A."/>
            <person name="Terry A."/>
            <person name="Pangilinan J."/>
            <person name="Lindquist E.A."/>
            <person name="Lucas S."/>
            <person name="Paulsen I.T."/>
            <person name="Hattenrath-Lehmann T.K."/>
            <person name="Talmage S.C."/>
            <person name="Walker E.A."/>
            <person name="Koch F."/>
            <person name="Burson A.M."/>
            <person name="Marcoval M.A."/>
            <person name="Tang Y.Z."/>
            <person name="Lecleir G.R."/>
            <person name="Coyne K.J."/>
            <person name="Berg G.M."/>
            <person name="Bertrand E.M."/>
            <person name="Saito M.A."/>
            <person name="Gladyshev V.N."/>
            <person name="Grigoriev I.V."/>
        </authorList>
    </citation>
    <scope>NUCLEOTIDE SEQUENCE [LARGE SCALE GENOMIC DNA]</scope>
    <source>
        <strain evidence="2">CCMP 1984</strain>
    </source>
</reference>
<dbReference type="InterPro" id="IPR027417">
    <property type="entry name" value="P-loop_NTPase"/>
</dbReference>
<name>F0XX08_AURAN</name>
<organism evidence="2">
    <name type="scientific">Aureococcus anophagefferens</name>
    <name type="common">Harmful bloom alga</name>
    <dbReference type="NCBI Taxonomy" id="44056"/>
    <lineage>
        <taxon>Eukaryota</taxon>
        <taxon>Sar</taxon>
        <taxon>Stramenopiles</taxon>
        <taxon>Ochrophyta</taxon>
        <taxon>Pelagophyceae</taxon>
        <taxon>Pelagomonadales</taxon>
        <taxon>Pelagomonadaceae</taxon>
        <taxon>Aureococcus</taxon>
    </lineage>
</organism>
<keyword evidence="2" id="KW-1185">Reference proteome</keyword>
<gene>
    <name evidence="1" type="ORF">AURANDRAFT_70630</name>
</gene>
<dbReference type="SUPFAM" id="SSF52540">
    <property type="entry name" value="P-loop containing nucleoside triphosphate hydrolases"/>
    <property type="match status" value="1"/>
</dbReference>
<dbReference type="EMBL" id="GL833120">
    <property type="protein sequence ID" value="EGB12869.1"/>
    <property type="molecule type" value="Genomic_DNA"/>
</dbReference>
<evidence type="ECO:0008006" key="3">
    <source>
        <dbReference type="Google" id="ProtNLM"/>
    </source>
</evidence>
<dbReference type="Gene3D" id="3.40.50.300">
    <property type="entry name" value="P-loop containing nucleotide triphosphate hydrolases"/>
    <property type="match status" value="1"/>
</dbReference>
<protein>
    <recommendedName>
        <fullName evidence="3">Sulfotransferase domain-containing protein</fullName>
    </recommendedName>
</protein>
<dbReference type="AlphaFoldDB" id="F0XX08"/>
<accession>F0XX08</accession>
<proteinExistence type="predicted"/>
<evidence type="ECO:0000313" key="2">
    <source>
        <dbReference type="Proteomes" id="UP000002729"/>
    </source>
</evidence>
<dbReference type="InParanoid" id="F0XX08"/>
<sequence>MSGKSYATPASAYAPVVVGSVPVTQAPIVVGSAPVAQAPIVVGSAPVAQAPIVVGSAPVAQAPIVVGSAPVAQAPIVVGSVVAATPVQQPTVVTVPQGCFGGSTMRVRDPASGAEMQVTIPPGLAPGAQFQVQFPPAYAAPPPAYGSPPVQVHGVVVHQSVGAVSPATKRCRGCGVQFELDARTNPASAAAFRCKKLAAPQRPGSVTSMDRVKKMSFGVMVVAMVGQLAYVRFGDDLEARFPAIKSARSALAGAGAGGGEADPYALGPDGAALDPRAYRKALMKDRKALASLGREKPAWRSVVERGSTNEFQEMLRKQHRARAREDAARAKALLREPDGSATHPRLYRKLWLKDEDRMAAMRRDAPHMAATVLGDDVESFQEMLREMKRVEDGQEIYGAAGGRATIRARDAAGAERLVDVVQPRLSEEEVQCANATLWTDAYGLEPGLDGTNVLVGPGIVQANEIAAADVEIRAQHSHATGSRLVGARPRGIRTSDPASTRARATVSTPVVARACQHHAFEHDELDLLDHLNAGTELRSVVCDGVGQPCGPEAPKKKKKKKAAKARSVQGAAMVGLLRPALVAAWAAASSEWRCALEPATPGAASACGSLDLAGMEASGSTLAYQLLAGVVALANESAPRGVTVAKHHKSAPGDRDPACAALTYRDPRDVVCSHARRRGVPGRSASCARCSAAELEPRARGVAARMFPYQAKRLDAFRDAGALLLRYEDFADCPAALAALFASWLGVEADLPLGFAETLAARSSLEANGALAARLRVFGKVDAASQIHGHHISADGATGSWRTCLTDAALRHVEDRADRRWLARHRYAPATQPRR</sequence>
<dbReference type="Proteomes" id="UP000002729">
    <property type="component" value="Unassembled WGS sequence"/>
</dbReference>
<dbReference type="RefSeq" id="XP_009032499.1">
    <property type="nucleotide sequence ID" value="XM_009034251.1"/>
</dbReference>
<evidence type="ECO:0000313" key="1">
    <source>
        <dbReference type="EMBL" id="EGB12869.1"/>
    </source>
</evidence>
<dbReference type="KEGG" id="aaf:AURANDRAFT_70630"/>